<dbReference type="OrthoDB" id="9768177at2"/>
<evidence type="ECO:0000256" key="8">
    <source>
        <dbReference type="SAM" id="MobiDB-lite"/>
    </source>
</evidence>
<comment type="similarity">
    <text evidence="7">Belongs to the TonB-dependent receptor family.</text>
</comment>
<dbReference type="InterPro" id="IPR023997">
    <property type="entry name" value="TonB-dep_OMP_SusC/RagA_CS"/>
</dbReference>
<dbReference type="EMBL" id="MBTA01000012">
    <property type="protein sequence ID" value="RKD17302.1"/>
    <property type="molecule type" value="Genomic_DNA"/>
</dbReference>
<dbReference type="NCBIfam" id="TIGR04056">
    <property type="entry name" value="OMP_RagA_SusC"/>
    <property type="match status" value="1"/>
</dbReference>
<keyword evidence="5 7" id="KW-0472">Membrane</keyword>
<dbReference type="PROSITE" id="PS52016">
    <property type="entry name" value="TONB_DEPENDENT_REC_3"/>
    <property type="match status" value="1"/>
</dbReference>
<dbReference type="NCBIfam" id="TIGR04057">
    <property type="entry name" value="SusC_RagA_signa"/>
    <property type="match status" value="1"/>
</dbReference>
<feature type="region of interest" description="Disordered" evidence="8">
    <location>
        <begin position="829"/>
        <end position="848"/>
    </location>
</feature>
<dbReference type="Gene3D" id="2.40.170.20">
    <property type="entry name" value="TonB-dependent receptor, beta-barrel domain"/>
    <property type="match status" value="1"/>
</dbReference>
<evidence type="ECO:0000256" key="1">
    <source>
        <dbReference type="ARBA" id="ARBA00004571"/>
    </source>
</evidence>
<evidence type="ECO:0000256" key="9">
    <source>
        <dbReference type="SAM" id="SignalP"/>
    </source>
</evidence>
<dbReference type="InterPro" id="IPR023996">
    <property type="entry name" value="TonB-dep_OMP_SusC/RagA"/>
</dbReference>
<dbReference type="InterPro" id="IPR039426">
    <property type="entry name" value="TonB-dep_rcpt-like"/>
</dbReference>
<comment type="caution">
    <text evidence="11">The sequence shown here is derived from an EMBL/GenBank/DDBJ whole genome shotgun (WGS) entry which is preliminary data.</text>
</comment>
<keyword evidence="4 7" id="KW-0812">Transmembrane</keyword>
<sequence length="1012" mass="111141">MKKYFFHGIAGHTCVPALLLLLFLISPFCVQAQNRTVSGKVTDADSSGPLIGVSVKVKGQSMGTVTDVNGNYSISVGDNAVLEFSYLGYTTQSINVAGKNTVSVKLTADDKALNEVVVVGYGTQKRSDITGSVASVPKERLSKLPVNNVMQAIQGAVANVTVSQASSIPGDAPSAQVRGRNSIKATSEPYVVVDGIPLTKTDGSINDINPNDIASVEILKDPSAVAIYGVNGSNGVILITTKRGTTGKPSVKYSGYAGAEEAAHILEPVSGEELLNRYAEYARITKTSLYNGGPVRNQFEFDNYKNGVTTDWLDAVMQTGNIQNHNVSLSGGSENAKYYVSTDYLGQNGIVKGYNYKRYSFRANTDFKATKYLSIGTSTFFVAHNKDGGRANLLQALAMSPYAKMYNDDGTLTQYPMYSEQLWSNPLLPTTTNPERRQFNVSLNGYAEADFGQIADPLQGLKYKFNGGYSYVPVRENTYEGKSVYNLNGFGRIINRETQTYTMEHILTYTKDIAQHHFDFTGLYALKSKHWQENVASGQIFPNDELGWGNLESATTQTVSSESDLYRTISQMGRLNYSFDSRYLFTFTVRRDGSSVFGANHKYGVFPSAAVAWNIHNEAFMKPYESVLNNLKLRLSYGISGNEAVPIYRTLALMNSGSLTMGGKSNTTLRVRSNMGNDDLRWEKTTGFNTGLDFGLWNNRIDGSIDFYKSHTNDLLLDQSLPRLTGYQTVLTNIGEVENTGLDVTLNSRNISKKDFSWSTTVVFSTNKNKIVDLYGNGKSDLGNRWFIGQPIGVIYDYTKVGIWQEDEITSGANSTWDAAAQAGDLKLADISGPDGKPDGKVDDNDRSILGQTSPKWTGGLTNTFTYKDFALSIFINTVQGALRNNPQIGGASDEMGRRSTPAALGYWTPANKSNEWRSLGNHSNSHGYGFPESASYTRLKDITLSYTLNQKLVEKIGVSGAQVFASGRNLYTWTNWLGWDPEARDITRGSDNDNINYPMVRSFIFGLNLTF</sequence>
<dbReference type="InterPro" id="IPR008969">
    <property type="entry name" value="CarboxyPept-like_regulatory"/>
</dbReference>
<dbReference type="FunFam" id="2.60.40.1120:FF:000003">
    <property type="entry name" value="Outer membrane protein Omp121"/>
    <property type="match status" value="1"/>
</dbReference>
<reference evidence="11 12" key="1">
    <citation type="submission" date="2016-07" db="EMBL/GenBank/DDBJ databases">
        <title>Genome of Pelobium manganitolerans.</title>
        <authorList>
            <person name="Wu S."/>
            <person name="Wang G."/>
        </authorList>
    </citation>
    <scope>NUCLEOTIDE SEQUENCE [LARGE SCALE GENOMIC DNA]</scope>
    <source>
        <strain evidence="11 12">YS-25</strain>
    </source>
</reference>
<comment type="subcellular location">
    <subcellularLocation>
        <location evidence="1 7">Cell outer membrane</location>
        <topology evidence="1 7">Multi-pass membrane protein</topology>
    </subcellularLocation>
</comment>
<protein>
    <submittedName>
        <fullName evidence="11">SusC/RagA family TonB-linked outer membrane protein</fullName>
    </submittedName>
</protein>
<keyword evidence="3 7" id="KW-1134">Transmembrane beta strand</keyword>
<dbReference type="Proteomes" id="UP000283433">
    <property type="component" value="Unassembled WGS sequence"/>
</dbReference>
<keyword evidence="6 7" id="KW-0998">Cell outer membrane</keyword>
<accession>A0A419S7H3</accession>
<keyword evidence="2 7" id="KW-0813">Transport</keyword>
<dbReference type="Pfam" id="PF07715">
    <property type="entry name" value="Plug"/>
    <property type="match status" value="1"/>
</dbReference>
<evidence type="ECO:0000256" key="6">
    <source>
        <dbReference type="ARBA" id="ARBA00023237"/>
    </source>
</evidence>
<evidence type="ECO:0000256" key="5">
    <source>
        <dbReference type="ARBA" id="ARBA00023136"/>
    </source>
</evidence>
<dbReference type="InterPro" id="IPR012910">
    <property type="entry name" value="Plug_dom"/>
</dbReference>
<dbReference type="SUPFAM" id="SSF56935">
    <property type="entry name" value="Porins"/>
    <property type="match status" value="1"/>
</dbReference>
<evidence type="ECO:0000313" key="11">
    <source>
        <dbReference type="EMBL" id="RKD17302.1"/>
    </source>
</evidence>
<dbReference type="SUPFAM" id="SSF49464">
    <property type="entry name" value="Carboxypeptidase regulatory domain-like"/>
    <property type="match status" value="1"/>
</dbReference>
<evidence type="ECO:0000256" key="2">
    <source>
        <dbReference type="ARBA" id="ARBA00022448"/>
    </source>
</evidence>
<organism evidence="11 12">
    <name type="scientific">Pelobium manganitolerans</name>
    <dbReference type="NCBI Taxonomy" id="1842495"/>
    <lineage>
        <taxon>Bacteria</taxon>
        <taxon>Pseudomonadati</taxon>
        <taxon>Bacteroidota</taxon>
        <taxon>Sphingobacteriia</taxon>
        <taxon>Sphingobacteriales</taxon>
        <taxon>Sphingobacteriaceae</taxon>
        <taxon>Pelobium</taxon>
    </lineage>
</organism>
<feature type="domain" description="TonB-dependent receptor plug" evidence="10">
    <location>
        <begin position="126"/>
        <end position="236"/>
    </location>
</feature>
<dbReference type="AlphaFoldDB" id="A0A419S7H3"/>
<dbReference type="GO" id="GO:0009279">
    <property type="term" value="C:cell outer membrane"/>
    <property type="evidence" value="ECO:0007669"/>
    <property type="project" value="UniProtKB-SubCell"/>
</dbReference>
<dbReference type="Gene3D" id="2.170.130.10">
    <property type="entry name" value="TonB-dependent receptor, plug domain"/>
    <property type="match status" value="1"/>
</dbReference>
<dbReference type="Pfam" id="PF13715">
    <property type="entry name" value="CarbopepD_reg_2"/>
    <property type="match status" value="1"/>
</dbReference>
<proteinExistence type="inferred from homology"/>
<feature type="signal peptide" evidence="9">
    <location>
        <begin position="1"/>
        <end position="32"/>
    </location>
</feature>
<keyword evidence="9" id="KW-0732">Signal</keyword>
<gene>
    <name evidence="11" type="ORF">BCY91_02945</name>
</gene>
<keyword evidence="12" id="KW-1185">Reference proteome</keyword>
<evidence type="ECO:0000256" key="7">
    <source>
        <dbReference type="PROSITE-ProRule" id="PRU01360"/>
    </source>
</evidence>
<evidence type="ECO:0000259" key="10">
    <source>
        <dbReference type="Pfam" id="PF07715"/>
    </source>
</evidence>
<dbReference type="InterPro" id="IPR036942">
    <property type="entry name" value="Beta-barrel_TonB_sf"/>
</dbReference>
<feature type="chain" id="PRO_5019092863" evidence="9">
    <location>
        <begin position="33"/>
        <end position="1012"/>
    </location>
</feature>
<feature type="compositionally biased region" description="Basic and acidic residues" evidence="8">
    <location>
        <begin position="836"/>
        <end position="847"/>
    </location>
</feature>
<dbReference type="InterPro" id="IPR037066">
    <property type="entry name" value="Plug_dom_sf"/>
</dbReference>
<evidence type="ECO:0000256" key="4">
    <source>
        <dbReference type="ARBA" id="ARBA00022692"/>
    </source>
</evidence>
<name>A0A419S7H3_9SPHI</name>
<evidence type="ECO:0000313" key="12">
    <source>
        <dbReference type="Proteomes" id="UP000283433"/>
    </source>
</evidence>
<dbReference type="Gene3D" id="2.60.40.1120">
    <property type="entry name" value="Carboxypeptidase-like, regulatory domain"/>
    <property type="match status" value="1"/>
</dbReference>
<evidence type="ECO:0000256" key="3">
    <source>
        <dbReference type="ARBA" id="ARBA00022452"/>
    </source>
</evidence>